<dbReference type="Gene3D" id="3.50.70.20">
    <property type="entry name" value="Cytochrome P460"/>
    <property type="match status" value="1"/>
</dbReference>
<evidence type="ECO:0000259" key="1">
    <source>
        <dbReference type="SMART" id="SM01235"/>
    </source>
</evidence>
<keyword evidence="3" id="KW-1185">Reference proteome</keyword>
<dbReference type="Pfam" id="PF14376">
    <property type="entry name" value="Haem_bd"/>
    <property type="match status" value="1"/>
</dbReference>
<dbReference type="InterPro" id="IPR032033">
    <property type="entry name" value="Cytochrome_P460"/>
</dbReference>
<gene>
    <name evidence="2" type="ORF">SAMN04488122_3684</name>
</gene>
<dbReference type="Proteomes" id="UP000199310">
    <property type="component" value="Unassembled WGS sequence"/>
</dbReference>
<feature type="domain" description="Haem-binding" evidence="1">
    <location>
        <begin position="15"/>
        <end position="144"/>
    </location>
</feature>
<dbReference type="SMART" id="SM01235">
    <property type="entry name" value="Haem_bd"/>
    <property type="match status" value="1"/>
</dbReference>
<dbReference type="EMBL" id="FOJG01000002">
    <property type="protein sequence ID" value="SEW50096.1"/>
    <property type="molecule type" value="Genomic_DNA"/>
</dbReference>
<dbReference type="InterPro" id="IPR025992">
    <property type="entry name" value="Haem-bd"/>
</dbReference>
<evidence type="ECO:0000313" key="3">
    <source>
        <dbReference type="Proteomes" id="UP000199310"/>
    </source>
</evidence>
<accession>A0A1I0S590</accession>
<dbReference type="CDD" id="cd20753">
    <property type="entry name" value="cyt_P460_Mc-like"/>
    <property type="match status" value="1"/>
</dbReference>
<reference evidence="3" key="1">
    <citation type="submission" date="2016-10" db="EMBL/GenBank/DDBJ databases">
        <authorList>
            <person name="Varghese N."/>
            <person name="Submissions S."/>
        </authorList>
    </citation>
    <scope>NUCLEOTIDE SEQUENCE [LARGE SCALE GENOMIC DNA]</scope>
    <source>
        <strain evidence="3">DSM 3695</strain>
    </source>
</reference>
<proteinExistence type="predicted"/>
<dbReference type="RefSeq" id="WP_089897093.1">
    <property type="nucleotide sequence ID" value="NZ_FOJG01000002.1"/>
</dbReference>
<dbReference type="OrthoDB" id="196738at2"/>
<sequence length="315" mass="35682">MKRNRTWKTVLGILLIAFIGIQFIRPHIPNPPATGRPDVPADVEAVLRKACYDCHSNEVHLAWFDQISPAIWLVANDIRDARKVLNFSAWDSLPKDQQNAKLFECLNQATFKEMPLPQYVMLHPSARLTNEDLAVLNRYLSTQFISARPDSHKVAVANAQYAAWQPSETGKNIPPAPNGIAFLPEYKNWEPISTTQRLDNGTMRIITGNDVAVKAIREGHTNPWPDGATFAKIAWDELVDSAGNITTGEFKQVEFMIKDSRKYAATKGWGWARWKGMQLKPYGKNELFTMECVNCHQPMKDNDFVFTTPLQLSNK</sequence>
<organism evidence="2 3">
    <name type="scientific">Chitinophaga arvensicola</name>
    <dbReference type="NCBI Taxonomy" id="29529"/>
    <lineage>
        <taxon>Bacteria</taxon>
        <taxon>Pseudomonadati</taxon>
        <taxon>Bacteroidota</taxon>
        <taxon>Chitinophagia</taxon>
        <taxon>Chitinophagales</taxon>
        <taxon>Chitinophagaceae</taxon>
        <taxon>Chitinophaga</taxon>
    </lineage>
</organism>
<evidence type="ECO:0000313" key="2">
    <source>
        <dbReference type="EMBL" id="SEW50096.1"/>
    </source>
</evidence>
<protein>
    <submittedName>
        <fullName evidence="2">Cytochrome P460</fullName>
    </submittedName>
</protein>
<dbReference type="AlphaFoldDB" id="A0A1I0S590"/>
<dbReference type="InterPro" id="IPR038142">
    <property type="entry name" value="Cytochrome_P460_sp"/>
</dbReference>
<dbReference type="Pfam" id="PF16694">
    <property type="entry name" value="Cytochrome_P460"/>
    <property type="match status" value="1"/>
</dbReference>
<dbReference type="STRING" id="29529.SAMN04488122_3684"/>
<name>A0A1I0S590_9BACT</name>